<keyword evidence="9" id="KW-1185">Reference proteome</keyword>
<evidence type="ECO:0000256" key="2">
    <source>
        <dbReference type="ARBA" id="ARBA00022617"/>
    </source>
</evidence>
<gene>
    <name evidence="8" type="ORF">PO878_00495</name>
</gene>
<evidence type="ECO:0000256" key="1">
    <source>
        <dbReference type="ARBA" id="ARBA00010617"/>
    </source>
</evidence>
<dbReference type="CDD" id="cd11033">
    <property type="entry name" value="CYP142-like"/>
    <property type="match status" value="1"/>
</dbReference>
<dbReference type="PRINTS" id="PR00385">
    <property type="entry name" value="P450"/>
</dbReference>
<accession>A0AAE9YA46</accession>
<dbReference type="EMBL" id="CP116942">
    <property type="protein sequence ID" value="WCO67199.1"/>
    <property type="molecule type" value="Genomic_DNA"/>
</dbReference>
<evidence type="ECO:0000256" key="4">
    <source>
        <dbReference type="ARBA" id="ARBA00023002"/>
    </source>
</evidence>
<comment type="similarity">
    <text evidence="1 7">Belongs to the cytochrome P450 family.</text>
</comment>
<evidence type="ECO:0000256" key="3">
    <source>
        <dbReference type="ARBA" id="ARBA00022723"/>
    </source>
</evidence>
<dbReference type="GO" id="GO:0020037">
    <property type="term" value="F:heme binding"/>
    <property type="evidence" value="ECO:0007669"/>
    <property type="project" value="InterPro"/>
</dbReference>
<dbReference type="PROSITE" id="PS00086">
    <property type="entry name" value="CYTOCHROME_P450"/>
    <property type="match status" value="1"/>
</dbReference>
<reference evidence="8" key="1">
    <citation type="submission" date="2023-01" db="EMBL/GenBank/DDBJ databases">
        <title>The diversity of Class Acidimicrobiia in South China Sea sediment environments and the proposal of Iamia marina sp. nov., a novel species of the genus Iamia.</title>
        <authorList>
            <person name="He Y."/>
            <person name="Tian X."/>
        </authorList>
    </citation>
    <scope>NUCLEOTIDE SEQUENCE</scope>
    <source>
        <strain evidence="8">DSM 19957</strain>
    </source>
</reference>
<evidence type="ECO:0000313" key="8">
    <source>
        <dbReference type="EMBL" id="WCO67199.1"/>
    </source>
</evidence>
<dbReference type="GO" id="GO:0005506">
    <property type="term" value="F:iron ion binding"/>
    <property type="evidence" value="ECO:0007669"/>
    <property type="project" value="InterPro"/>
</dbReference>
<protein>
    <submittedName>
        <fullName evidence="8">Cytochrome P450</fullName>
    </submittedName>
</protein>
<dbReference type="PRINTS" id="PR00359">
    <property type="entry name" value="BP450"/>
</dbReference>
<dbReference type="InterPro" id="IPR017972">
    <property type="entry name" value="Cyt_P450_CS"/>
</dbReference>
<evidence type="ECO:0000256" key="6">
    <source>
        <dbReference type="ARBA" id="ARBA00023033"/>
    </source>
</evidence>
<keyword evidence="6 7" id="KW-0503">Monooxygenase</keyword>
<dbReference type="SUPFAM" id="SSF48264">
    <property type="entry name" value="Cytochrome P450"/>
    <property type="match status" value="1"/>
</dbReference>
<name>A0AAE9YA46_9ACTN</name>
<dbReference type="Pfam" id="PF00067">
    <property type="entry name" value="p450"/>
    <property type="match status" value="1"/>
</dbReference>
<evidence type="ECO:0000256" key="7">
    <source>
        <dbReference type="RuleBase" id="RU000461"/>
    </source>
</evidence>
<keyword evidence="2 7" id="KW-0349">Heme</keyword>
<dbReference type="GO" id="GO:0008395">
    <property type="term" value="F:steroid hydroxylase activity"/>
    <property type="evidence" value="ECO:0007669"/>
    <property type="project" value="TreeGrafter"/>
</dbReference>
<dbReference type="AlphaFoldDB" id="A0AAE9YA46"/>
<dbReference type="InterPro" id="IPR036396">
    <property type="entry name" value="Cyt_P450_sf"/>
</dbReference>
<sequence>MPSSTDRAIDILDPALYDDPWSTYRWLRDEAPLYRDEPNDLWVVSRHADVFEVSRRSDLWSAAQGVRPKVAADMSLIALDDPEHTRQRRLINRGFTPRRVRELTPHIRELADSIIDEVQERGEIDFVEEMAAHVPLIIISEMMGLDPETRDRMYRWSDAMMAGDGADPGGPELDAAAVAFGEFAEVCMELIPQRREQATDDIIGILTRAFDEGGLEKELKSGDPALYGDGALQDDELLMFLTLLLVAGNETTRNAISGGLLALTRFPDQRQRLLDDPGLMDLAVDEIIRWTTPVMTFMRTCTTAHEVHGQRIEVGDRILMLYQSANRDDRVFERPDDFVVDRSPNNHLAFGAGTHYCLGANLARLEVKVVFEQLLSRLGDIRAAEPGKVHRNRSTLVLGIESLPAVFTPVTDPVAS</sequence>
<proteinExistence type="inferred from homology"/>
<dbReference type="KEGG" id="ima:PO878_00495"/>
<dbReference type="Gene3D" id="1.10.630.10">
    <property type="entry name" value="Cytochrome P450"/>
    <property type="match status" value="1"/>
</dbReference>
<dbReference type="RefSeq" id="WP_272736721.1">
    <property type="nucleotide sequence ID" value="NZ_CP116942.1"/>
</dbReference>
<dbReference type="PANTHER" id="PTHR46696">
    <property type="entry name" value="P450, PUTATIVE (EUROFUNG)-RELATED"/>
    <property type="match status" value="1"/>
</dbReference>
<dbReference type="PANTHER" id="PTHR46696:SF4">
    <property type="entry name" value="BIOTIN BIOSYNTHESIS CYTOCHROME P450"/>
    <property type="match status" value="1"/>
</dbReference>
<dbReference type="FunFam" id="1.10.630.10:FF:000018">
    <property type="entry name" value="Cytochrome P450 monooxygenase"/>
    <property type="match status" value="1"/>
</dbReference>
<evidence type="ECO:0000256" key="5">
    <source>
        <dbReference type="ARBA" id="ARBA00023004"/>
    </source>
</evidence>
<dbReference type="InterPro" id="IPR002397">
    <property type="entry name" value="Cyt_P450_B"/>
</dbReference>
<dbReference type="Proteomes" id="UP001216390">
    <property type="component" value="Chromosome"/>
</dbReference>
<keyword evidence="5 7" id="KW-0408">Iron</keyword>
<dbReference type="GO" id="GO:0036199">
    <property type="term" value="F:cholest-4-en-3-one 26-monooxygenase activity"/>
    <property type="evidence" value="ECO:0007669"/>
    <property type="project" value="TreeGrafter"/>
</dbReference>
<dbReference type="InterPro" id="IPR001128">
    <property type="entry name" value="Cyt_P450"/>
</dbReference>
<keyword evidence="4 7" id="KW-0560">Oxidoreductase</keyword>
<keyword evidence="3 7" id="KW-0479">Metal-binding</keyword>
<evidence type="ECO:0000313" key="9">
    <source>
        <dbReference type="Proteomes" id="UP001216390"/>
    </source>
</evidence>
<dbReference type="GO" id="GO:0006707">
    <property type="term" value="P:cholesterol catabolic process"/>
    <property type="evidence" value="ECO:0007669"/>
    <property type="project" value="TreeGrafter"/>
</dbReference>
<organism evidence="8 9">
    <name type="scientific">Iamia majanohamensis</name>
    <dbReference type="NCBI Taxonomy" id="467976"/>
    <lineage>
        <taxon>Bacteria</taxon>
        <taxon>Bacillati</taxon>
        <taxon>Actinomycetota</taxon>
        <taxon>Acidimicrobiia</taxon>
        <taxon>Acidimicrobiales</taxon>
        <taxon>Iamiaceae</taxon>
        <taxon>Iamia</taxon>
    </lineage>
</organism>